<sequence>MSDEGKNKITKLVESEKVRFINLLFSDIDGIAKSVTMPAEKLPDLLKSGVWFDGSSVEGFARIAESDMYLKPDLSTFAIIPWEKDENTTARIICNVHGPDSKPFIGDPRYILIQALKEAEQMGFHYITAPECEFFLFKMNGMKPLPNDQAGYFDYSTDEAYEVRKEMVNALHDFGIHVEASHHEVAIGQHEINFKYDNALRTADNTLTFKLTLKTVAMRHGLHATFMPKPVFGINGSGMHTNQSLFSIATGKNAFYNPKKKHGLSKIARHFIAGQLIHARGMSAILSPLVNSYKRLVPGYEAPVYIAWARINRSALIRIPQCSPENTDSARIELRCPDPSCNPYLAFAVMLKCGLEGIKQELEPPPPTDENLYLYDTAKLKEHEIAMLPSSLTEALDELEKDRVVCTALGPHITQRFLEAKRKECKEAQMQVTPWELEKYLPIY</sequence>
<dbReference type="SUPFAM" id="SSF55931">
    <property type="entry name" value="Glutamine synthetase/guanido kinase"/>
    <property type="match status" value="1"/>
</dbReference>
<gene>
    <name evidence="10" type="ORF">CH330_09300</name>
</gene>
<dbReference type="GO" id="GO:0006542">
    <property type="term" value="P:glutamine biosynthetic process"/>
    <property type="evidence" value="ECO:0007669"/>
    <property type="project" value="InterPro"/>
</dbReference>
<evidence type="ECO:0000256" key="3">
    <source>
        <dbReference type="ARBA" id="ARBA00021364"/>
    </source>
</evidence>
<keyword evidence="7" id="KW-0436">Ligase</keyword>
<evidence type="ECO:0000256" key="4">
    <source>
        <dbReference type="ARBA" id="ARBA00022490"/>
    </source>
</evidence>
<dbReference type="PROSITE" id="PS00181">
    <property type="entry name" value="GLNA_ATP"/>
    <property type="match status" value="1"/>
</dbReference>
<evidence type="ECO:0000313" key="11">
    <source>
        <dbReference type="Proteomes" id="UP000215559"/>
    </source>
</evidence>
<dbReference type="GO" id="GO:0016020">
    <property type="term" value="C:membrane"/>
    <property type="evidence" value="ECO:0007669"/>
    <property type="project" value="TreeGrafter"/>
</dbReference>
<dbReference type="PANTHER" id="PTHR43407">
    <property type="entry name" value="GLUTAMINE SYNTHETASE"/>
    <property type="match status" value="1"/>
</dbReference>
<dbReference type="InterPro" id="IPR014746">
    <property type="entry name" value="Gln_synth/guanido_kin_cat_dom"/>
</dbReference>
<evidence type="ECO:0000313" key="10">
    <source>
        <dbReference type="EMBL" id="OYD14144.1"/>
    </source>
</evidence>
<evidence type="ECO:0000256" key="7">
    <source>
        <dbReference type="RuleBase" id="RU004356"/>
    </source>
</evidence>
<dbReference type="EMBL" id="NOZP01000178">
    <property type="protein sequence ID" value="OYD14144.1"/>
    <property type="molecule type" value="Genomic_DNA"/>
</dbReference>
<evidence type="ECO:0000259" key="8">
    <source>
        <dbReference type="PROSITE" id="PS51986"/>
    </source>
</evidence>
<comment type="similarity">
    <text evidence="2 5 6">Belongs to the glutamine synthetase family.</text>
</comment>
<evidence type="ECO:0000256" key="5">
    <source>
        <dbReference type="PROSITE-ProRule" id="PRU01330"/>
    </source>
</evidence>
<dbReference type="SMART" id="SM01230">
    <property type="entry name" value="Gln-synt_C"/>
    <property type="match status" value="1"/>
</dbReference>
<keyword evidence="7" id="KW-0067">ATP-binding</keyword>
<organism evidence="10 11">
    <name type="scientific">candidate division WOR-3 bacterium JGI_Cruoil_03_51_56</name>
    <dbReference type="NCBI Taxonomy" id="1973747"/>
    <lineage>
        <taxon>Bacteria</taxon>
        <taxon>Bacteria division WOR-3</taxon>
    </lineage>
</organism>
<dbReference type="PROSITE" id="PS00180">
    <property type="entry name" value="GLNA_1"/>
    <property type="match status" value="1"/>
</dbReference>
<dbReference type="PANTHER" id="PTHR43407:SF1">
    <property type="entry name" value="LENGSIN"/>
    <property type="match status" value="1"/>
</dbReference>
<dbReference type="PROSITE" id="PS51987">
    <property type="entry name" value="GS_CATALYTIC"/>
    <property type="match status" value="1"/>
</dbReference>
<dbReference type="InterPro" id="IPR027303">
    <property type="entry name" value="Gln_synth_gly_rich_site"/>
</dbReference>
<dbReference type="Pfam" id="PF03951">
    <property type="entry name" value="Gln-synt_N"/>
    <property type="match status" value="1"/>
</dbReference>
<evidence type="ECO:0000256" key="2">
    <source>
        <dbReference type="ARBA" id="ARBA00009897"/>
    </source>
</evidence>
<dbReference type="InterPro" id="IPR036651">
    <property type="entry name" value="Gln_synt_N_sf"/>
</dbReference>
<comment type="subcellular location">
    <subcellularLocation>
        <location evidence="1">Cytoplasm</location>
    </subcellularLocation>
</comment>
<dbReference type="Gene3D" id="3.10.20.70">
    <property type="entry name" value="Glutamine synthetase, N-terminal domain"/>
    <property type="match status" value="1"/>
</dbReference>
<dbReference type="GO" id="GO:0004356">
    <property type="term" value="F:glutamine synthetase activity"/>
    <property type="evidence" value="ECO:0007669"/>
    <property type="project" value="UniProtKB-EC"/>
</dbReference>
<keyword evidence="4" id="KW-0963">Cytoplasm</keyword>
<dbReference type="GO" id="GO:0005737">
    <property type="term" value="C:cytoplasm"/>
    <property type="evidence" value="ECO:0007669"/>
    <property type="project" value="UniProtKB-SubCell"/>
</dbReference>
<proteinExistence type="inferred from homology"/>
<evidence type="ECO:0000259" key="9">
    <source>
        <dbReference type="PROSITE" id="PS51987"/>
    </source>
</evidence>
<name>A0A235BPJ4_UNCW3</name>
<protein>
    <recommendedName>
        <fullName evidence="3 7">Glutamine synthetase</fullName>
        <ecNumber evidence="7">6.3.1.2</ecNumber>
    </recommendedName>
</protein>
<evidence type="ECO:0000256" key="1">
    <source>
        <dbReference type="ARBA" id="ARBA00004496"/>
    </source>
</evidence>
<reference evidence="10 11" key="1">
    <citation type="submission" date="2017-07" db="EMBL/GenBank/DDBJ databases">
        <title>Recovery of genomes from metagenomes via a dereplication, aggregation, and scoring strategy.</title>
        <authorList>
            <person name="Sieber C.M."/>
            <person name="Probst A.J."/>
            <person name="Sharrar A."/>
            <person name="Thomas B.C."/>
            <person name="Hess M."/>
            <person name="Tringe S.G."/>
            <person name="Banfield J.F."/>
        </authorList>
    </citation>
    <scope>NUCLEOTIDE SEQUENCE [LARGE SCALE GENOMIC DNA]</scope>
    <source>
        <strain evidence="10">JGI_Cruoil_03_51_56</strain>
    </source>
</reference>
<dbReference type="GO" id="GO:0005524">
    <property type="term" value="F:ATP binding"/>
    <property type="evidence" value="ECO:0007669"/>
    <property type="project" value="UniProtKB-KW"/>
</dbReference>
<feature type="domain" description="GS beta-grasp" evidence="8">
    <location>
        <begin position="16"/>
        <end position="101"/>
    </location>
</feature>
<dbReference type="InterPro" id="IPR008147">
    <property type="entry name" value="Gln_synt_N"/>
</dbReference>
<dbReference type="Proteomes" id="UP000215559">
    <property type="component" value="Unassembled WGS sequence"/>
</dbReference>
<dbReference type="AlphaFoldDB" id="A0A235BPJ4"/>
<dbReference type="PROSITE" id="PS51986">
    <property type="entry name" value="GS_BETA_GRASP"/>
    <property type="match status" value="1"/>
</dbReference>
<dbReference type="Pfam" id="PF00120">
    <property type="entry name" value="Gln-synt_C"/>
    <property type="match status" value="1"/>
</dbReference>
<comment type="catalytic activity">
    <reaction evidence="7">
        <text>L-glutamate + NH4(+) + ATP = L-glutamine + ADP + phosphate + H(+)</text>
        <dbReference type="Rhea" id="RHEA:16169"/>
        <dbReference type="ChEBI" id="CHEBI:15378"/>
        <dbReference type="ChEBI" id="CHEBI:28938"/>
        <dbReference type="ChEBI" id="CHEBI:29985"/>
        <dbReference type="ChEBI" id="CHEBI:30616"/>
        <dbReference type="ChEBI" id="CHEBI:43474"/>
        <dbReference type="ChEBI" id="CHEBI:58359"/>
        <dbReference type="ChEBI" id="CHEBI:456216"/>
        <dbReference type="EC" id="6.3.1.2"/>
    </reaction>
</comment>
<dbReference type="SUPFAM" id="SSF54368">
    <property type="entry name" value="Glutamine synthetase, N-terminal domain"/>
    <property type="match status" value="1"/>
</dbReference>
<dbReference type="Gene3D" id="3.30.590.10">
    <property type="entry name" value="Glutamine synthetase/guanido kinase, catalytic domain"/>
    <property type="match status" value="1"/>
</dbReference>
<accession>A0A235BPJ4</accession>
<comment type="caution">
    <text evidence="10">The sequence shown here is derived from an EMBL/GenBank/DDBJ whole genome shotgun (WGS) entry which is preliminary data.</text>
</comment>
<dbReference type="EC" id="6.3.1.2" evidence="7"/>
<keyword evidence="7" id="KW-0547">Nucleotide-binding</keyword>
<evidence type="ECO:0000256" key="6">
    <source>
        <dbReference type="RuleBase" id="RU000384"/>
    </source>
</evidence>
<dbReference type="InterPro" id="IPR027302">
    <property type="entry name" value="Gln_synth_N_conserv_site"/>
</dbReference>
<feature type="domain" description="GS catalytic" evidence="9">
    <location>
        <begin position="108"/>
        <end position="444"/>
    </location>
</feature>
<dbReference type="InterPro" id="IPR008146">
    <property type="entry name" value="Gln_synth_cat_dom"/>
</dbReference>